<evidence type="ECO:0000313" key="2">
    <source>
        <dbReference type="EMBL" id="QNM83139.1"/>
    </source>
</evidence>
<feature type="chain" id="PRO_5028904163" evidence="1">
    <location>
        <begin position="22"/>
        <end position="131"/>
    </location>
</feature>
<feature type="signal peptide" evidence="1">
    <location>
        <begin position="1"/>
        <end position="21"/>
    </location>
</feature>
<dbReference type="Proteomes" id="UP000515861">
    <property type="component" value="Chromosome"/>
</dbReference>
<evidence type="ECO:0000313" key="3">
    <source>
        <dbReference type="Proteomes" id="UP000515861"/>
    </source>
</evidence>
<dbReference type="KEGG" id="ssau:H8M03_01905"/>
<keyword evidence="1" id="KW-0732">Signal</keyword>
<accession>A0A7G9L3E0</accession>
<keyword evidence="3" id="KW-1185">Reference proteome</keyword>
<protein>
    <submittedName>
        <fullName evidence="2">Uncharacterized protein</fullName>
    </submittedName>
</protein>
<reference evidence="2 3" key="1">
    <citation type="submission" date="2020-08" db="EMBL/GenBank/DDBJ databases">
        <title>Sphingomonas sp. sand1-3 16S ribosomal RNA gene Genome sequencing and assembly.</title>
        <authorList>
            <person name="Kang M."/>
        </authorList>
    </citation>
    <scope>NUCLEOTIDE SEQUENCE [LARGE SCALE GENOMIC DNA]</scope>
    <source>
        <strain evidence="3">sand1-3</strain>
    </source>
</reference>
<organism evidence="2 3">
    <name type="scientific">Sphingomonas sabuli</name>
    <dbReference type="NCBI Taxonomy" id="2764186"/>
    <lineage>
        <taxon>Bacteria</taxon>
        <taxon>Pseudomonadati</taxon>
        <taxon>Pseudomonadota</taxon>
        <taxon>Alphaproteobacteria</taxon>
        <taxon>Sphingomonadales</taxon>
        <taxon>Sphingomonadaceae</taxon>
        <taxon>Sphingomonas</taxon>
    </lineage>
</organism>
<dbReference type="RefSeq" id="WP_187480094.1">
    <property type="nucleotide sequence ID" value="NZ_CP060697.1"/>
</dbReference>
<sequence>MIKRIIKIALFGTAVIGPAAAGIAQMAWVPGSEIAGQTMQVQTNGVVNGIYFAPDGTATITTPSGTTVPGTWSAANNQLCLSANGGQECWPYARPFMAGQQTALTSNCQQLTTFLTQSVNQPMQRPAGERG</sequence>
<gene>
    <name evidence="2" type="ORF">H8M03_01905</name>
</gene>
<dbReference type="AlphaFoldDB" id="A0A7G9L3E0"/>
<name>A0A7G9L3E0_9SPHN</name>
<proteinExistence type="predicted"/>
<dbReference type="EMBL" id="CP060697">
    <property type="protein sequence ID" value="QNM83139.1"/>
    <property type="molecule type" value="Genomic_DNA"/>
</dbReference>
<evidence type="ECO:0000256" key="1">
    <source>
        <dbReference type="SAM" id="SignalP"/>
    </source>
</evidence>